<accession>A0A285PCZ8</accession>
<dbReference type="EMBL" id="OBEL01000002">
    <property type="protein sequence ID" value="SNZ19589.1"/>
    <property type="molecule type" value="Genomic_DNA"/>
</dbReference>
<proteinExistence type="predicted"/>
<sequence length="63" mass="7216">MGEAGDAGLKRVPEKLQTFKSGVQTNLKQKNRHIHNYPSLSIIRPDSRNHILVKIRILTDLRL</sequence>
<evidence type="ECO:0000313" key="1">
    <source>
        <dbReference type="EMBL" id="SNZ19589.1"/>
    </source>
</evidence>
<evidence type="ECO:0000313" key="2">
    <source>
        <dbReference type="Proteomes" id="UP000219439"/>
    </source>
</evidence>
<organism evidence="1 2">
    <name type="scientific">Cohaesibacter gelatinilyticus</name>
    <dbReference type="NCBI Taxonomy" id="372072"/>
    <lineage>
        <taxon>Bacteria</taxon>
        <taxon>Pseudomonadati</taxon>
        <taxon>Pseudomonadota</taxon>
        <taxon>Alphaproteobacteria</taxon>
        <taxon>Hyphomicrobiales</taxon>
        <taxon>Cohaesibacteraceae</taxon>
    </lineage>
</organism>
<dbReference type="Proteomes" id="UP000219439">
    <property type="component" value="Unassembled WGS sequence"/>
</dbReference>
<keyword evidence="2" id="KW-1185">Reference proteome</keyword>
<protein>
    <submittedName>
        <fullName evidence="1">Uncharacterized protein</fullName>
    </submittedName>
</protein>
<dbReference type="AlphaFoldDB" id="A0A285PCZ8"/>
<gene>
    <name evidence="1" type="ORF">SAMN06265368_2679</name>
</gene>
<reference evidence="1 2" key="1">
    <citation type="submission" date="2017-09" db="EMBL/GenBank/DDBJ databases">
        <authorList>
            <person name="Ehlers B."/>
            <person name="Leendertz F.H."/>
        </authorList>
    </citation>
    <scope>NUCLEOTIDE SEQUENCE [LARGE SCALE GENOMIC DNA]</scope>
    <source>
        <strain evidence="1 2">DSM 18289</strain>
    </source>
</reference>
<name>A0A285PCZ8_9HYPH</name>